<name>A0A1G2CB74_9BACT</name>
<accession>A0A1G2CB74</accession>
<protein>
    <submittedName>
        <fullName evidence="2">Uncharacterized protein</fullName>
    </submittedName>
</protein>
<proteinExistence type="predicted"/>
<dbReference type="Proteomes" id="UP000179059">
    <property type="component" value="Unassembled WGS sequence"/>
</dbReference>
<feature type="region of interest" description="Disordered" evidence="1">
    <location>
        <begin position="63"/>
        <end position="87"/>
    </location>
</feature>
<evidence type="ECO:0000313" key="2">
    <source>
        <dbReference type="EMBL" id="OGY98421.1"/>
    </source>
</evidence>
<dbReference type="EMBL" id="MHKX01000009">
    <property type="protein sequence ID" value="OGY98421.1"/>
    <property type="molecule type" value="Genomic_DNA"/>
</dbReference>
<comment type="caution">
    <text evidence="2">The sequence shown here is derived from an EMBL/GenBank/DDBJ whole genome shotgun (WGS) entry which is preliminary data.</text>
</comment>
<gene>
    <name evidence="2" type="ORF">A2855_02735</name>
</gene>
<reference evidence="2 3" key="1">
    <citation type="journal article" date="2016" name="Nat. Commun.">
        <title>Thousands of microbial genomes shed light on interconnected biogeochemical processes in an aquifer system.</title>
        <authorList>
            <person name="Anantharaman K."/>
            <person name="Brown C.T."/>
            <person name="Hug L.A."/>
            <person name="Sharon I."/>
            <person name="Castelle C.J."/>
            <person name="Probst A.J."/>
            <person name="Thomas B.C."/>
            <person name="Singh A."/>
            <person name="Wilkins M.J."/>
            <person name="Karaoz U."/>
            <person name="Brodie E.L."/>
            <person name="Williams K.H."/>
            <person name="Hubbard S.S."/>
            <person name="Banfield J.F."/>
        </authorList>
    </citation>
    <scope>NUCLEOTIDE SEQUENCE [LARGE SCALE GENOMIC DNA]</scope>
</reference>
<organism evidence="2 3">
    <name type="scientific">Candidatus Liptonbacteria bacterium RIFCSPHIGHO2_01_FULL_57_28</name>
    <dbReference type="NCBI Taxonomy" id="1798647"/>
    <lineage>
        <taxon>Bacteria</taxon>
        <taxon>Candidatus Liptoniibacteriota</taxon>
    </lineage>
</organism>
<evidence type="ECO:0000256" key="1">
    <source>
        <dbReference type="SAM" id="MobiDB-lite"/>
    </source>
</evidence>
<sequence length="87" mass="8982">MTEHDPLDETMATPDTSLDVALAHALRGAVPAPGANRGHERLEYLAGENAANATAILESKGRNDAGWQVGVPADPNTPPVARDLGAS</sequence>
<dbReference type="STRING" id="1798647.A2855_02735"/>
<evidence type="ECO:0000313" key="3">
    <source>
        <dbReference type="Proteomes" id="UP000179059"/>
    </source>
</evidence>
<dbReference type="AlphaFoldDB" id="A0A1G2CB74"/>